<feature type="transmembrane region" description="Helical" evidence="1">
    <location>
        <begin position="164"/>
        <end position="190"/>
    </location>
</feature>
<reference evidence="3" key="2">
    <citation type="submission" date="2024-06" db="EMBL/GenBank/DDBJ databases">
        <authorList>
            <person name="Campbell A.G."/>
        </authorList>
    </citation>
    <scope>NUCLEOTIDE SEQUENCE</scope>
    <source>
        <strain evidence="3">EM17</strain>
    </source>
</reference>
<dbReference type="Proteomes" id="UP001223420">
    <property type="component" value="Unassembled WGS sequence"/>
</dbReference>
<accession>A0AAJ1TPF3</accession>
<feature type="transmembrane region" description="Helical" evidence="1">
    <location>
        <begin position="138"/>
        <end position="158"/>
    </location>
</feature>
<keyword evidence="1" id="KW-1133">Transmembrane helix</keyword>
<keyword evidence="1" id="KW-0812">Transmembrane</keyword>
<dbReference type="GO" id="GO:0005886">
    <property type="term" value="C:plasma membrane"/>
    <property type="evidence" value="ECO:0007669"/>
    <property type="project" value="TreeGrafter"/>
</dbReference>
<name>A0AAJ1TPF3_9HYPH</name>
<keyword evidence="5" id="KW-1185">Reference proteome</keyword>
<keyword evidence="1" id="KW-0472">Membrane</keyword>
<dbReference type="EMBL" id="JBELQD010000052">
    <property type="protein sequence ID" value="MER2291628.1"/>
    <property type="molecule type" value="Genomic_DNA"/>
</dbReference>
<dbReference type="Pfam" id="PF05656">
    <property type="entry name" value="DUF805"/>
    <property type="match status" value="1"/>
</dbReference>
<evidence type="ECO:0000256" key="1">
    <source>
        <dbReference type="SAM" id="Phobius"/>
    </source>
</evidence>
<feature type="transmembrane region" description="Helical" evidence="1">
    <location>
        <begin position="89"/>
        <end position="107"/>
    </location>
</feature>
<dbReference type="InterPro" id="IPR008523">
    <property type="entry name" value="DUF805"/>
</dbReference>
<sequence>MAAPGASAPGVIAGDDGQRYRFAAPDLGGSAIRVGQAVDFVAEQGDARQVYAVPGAEPILAPSVAQLLSERDWLAFYFSPEGRIGRRDYWLFGFLVLLVVNLFLSILPLINMIGPVVILWCSLALAIKRCHDVNRSGWWNLIFLAPLPIALIGMVAGMTSGGTATGITLLIACALVEFALWIWFVVAVLARPGDAGPNRFGPPPVTETT</sequence>
<gene>
    <name evidence="3" type="ORF">ABS770_25560</name>
    <name evidence="2" type="ORF">QO001_003591</name>
</gene>
<dbReference type="PANTHER" id="PTHR34980">
    <property type="entry name" value="INNER MEMBRANE PROTEIN-RELATED-RELATED"/>
    <property type="match status" value="1"/>
</dbReference>
<reference evidence="2" key="1">
    <citation type="submission" date="2023-07" db="EMBL/GenBank/DDBJ databases">
        <title>Genomic Encyclopedia of Type Strains, Phase IV (KMG-IV): sequencing the most valuable type-strain genomes for metagenomic binning, comparative biology and taxonomic classification.</title>
        <authorList>
            <person name="Goeker M."/>
        </authorList>
    </citation>
    <scope>NUCLEOTIDE SEQUENCE</scope>
    <source>
        <strain evidence="2">DSM 19569</strain>
    </source>
</reference>
<dbReference type="EMBL" id="JAUSWL010000005">
    <property type="protein sequence ID" value="MDQ0544657.1"/>
    <property type="molecule type" value="Genomic_DNA"/>
</dbReference>
<proteinExistence type="predicted"/>
<evidence type="ECO:0000313" key="4">
    <source>
        <dbReference type="Proteomes" id="UP001223420"/>
    </source>
</evidence>
<evidence type="ECO:0000313" key="5">
    <source>
        <dbReference type="Proteomes" id="UP001432995"/>
    </source>
</evidence>
<dbReference type="PANTHER" id="PTHR34980:SF3">
    <property type="entry name" value="BLR8105 PROTEIN"/>
    <property type="match status" value="1"/>
</dbReference>
<protein>
    <submittedName>
        <fullName evidence="3">DUF805 domain-containing protein</fullName>
    </submittedName>
    <submittedName>
        <fullName evidence="2">Uncharacterized membrane protein YhaH (DUF805 family)</fullName>
    </submittedName>
</protein>
<evidence type="ECO:0000313" key="3">
    <source>
        <dbReference type="EMBL" id="MER2291628.1"/>
    </source>
</evidence>
<evidence type="ECO:0000313" key="2">
    <source>
        <dbReference type="EMBL" id="MDQ0544657.1"/>
    </source>
</evidence>
<comment type="caution">
    <text evidence="2">The sequence shown here is derived from an EMBL/GenBank/DDBJ whole genome shotgun (WGS) entry which is preliminary data.</text>
</comment>
<dbReference type="Proteomes" id="UP001432995">
    <property type="component" value="Unassembled WGS sequence"/>
</dbReference>
<dbReference type="RefSeq" id="WP_039901785.1">
    <property type="nucleotide sequence ID" value="NZ_JAUSWL010000005.1"/>
</dbReference>
<dbReference type="AlphaFoldDB" id="A0AAJ1TPF3"/>
<organism evidence="2 4">
    <name type="scientific">Methylobacterium brachiatum</name>
    <dbReference type="NCBI Taxonomy" id="269660"/>
    <lineage>
        <taxon>Bacteria</taxon>
        <taxon>Pseudomonadati</taxon>
        <taxon>Pseudomonadota</taxon>
        <taxon>Alphaproteobacteria</taxon>
        <taxon>Hyphomicrobiales</taxon>
        <taxon>Methylobacteriaceae</taxon>
        <taxon>Methylobacterium</taxon>
    </lineage>
</organism>